<dbReference type="Pfam" id="PF14280">
    <property type="entry name" value="DUF4365"/>
    <property type="match status" value="1"/>
</dbReference>
<organism evidence="2 3">
    <name type="scientific">Marivirga atlantica</name>
    <dbReference type="NCBI Taxonomy" id="1548457"/>
    <lineage>
        <taxon>Bacteria</taxon>
        <taxon>Pseudomonadati</taxon>
        <taxon>Bacteroidota</taxon>
        <taxon>Cytophagia</taxon>
        <taxon>Cytophagales</taxon>
        <taxon>Marivirgaceae</taxon>
        <taxon>Marivirga</taxon>
    </lineage>
</organism>
<comment type="caution">
    <text evidence="2">The sequence shown here is derived from an EMBL/GenBank/DDBJ whole genome shotgun (WGS) entry which is preliminary data.</text>
</comment>
<protein>
    <submittedName>
        <fullName evidence="2">DUF4365 domain-containing protein</fullName>
    </submittedName>
</protein>
<accession>A0A937DI85</accession>
<dbReference type="InterPro" id="IPR025375">
    <property type="entry name" value="DUF4365"/>
</dbReference>
<dbReference type="EMBL" id="JAERQG010000001">
    <property type="protein sequence ID" value="MBL0763896.1"/>
    <property type="molecule type" value="Genomic_DNA"/>
</dbReference>
<dbReference type="RefSeq" id="WP_201916967.1">
    <property type="nucleotide sequence ID" value="NZ_JAERQG010000001.1"/>
</dbReference>
<evidence type="ECO:0000259" key="1">
    <source>
        <dbReference type="Pfam" id="PF14280"/>
    </source>
</evidence>
<name>A0A937DI85_9BACT</name>
<evidence type="ECO:0000313" key="3">
    <source>
        <dbReference type="Proteomes" id="UP000642920"/>
    </source>
</evidence>
<feature type="domain" description="DUF4365" evidence="1">
    <location>
        <begin position="17"/>
        <end position="158"/>
    </location>
</feature>
<gene>
    <name evidence="2" type="ORF">JKP34_01455</name>
</gene>
<keyword evidence="3" id="KW-1185">Reference proteome</keyword>
<dbReference type="Proteomes" id="UP000642920">
    <property type="component" value="Unassembled WGS sequence"/>
</dbReference>
<proteinExistence type="predicted"/>
<reference evidence="2" key="1">
    <citation type="submission" date="2021-01" db="EMBL/GenBank/DDBJ databases">
        <title>Marivirga sp. nov., isolated from intertidal surface sediments.</title>
        <authorList>
            <person name="Zhang M."/>
        </authorList>
    </citation>
    <scope>NUCLEOTIDE SEQUENCE</scope>
    <source>
        <strain evidence="2">SM1354</strain>
    </source>
</reference>
<dbReference type="AlphaFoldDB" id="A0A937DI85"/>
<evidence type="ECO:0000313" key="2">
    <source>
        <dbReference type="EMBL" id="MBL0763896.1"/>
    </source>
</evidence>
<sequence>MALKDRGKVDLNAVYSQKSINAFNSFFSLENSFIAHHTDDKNDYGIDCQVQIIKNYEATGFVFPVQIKSSKSFKERNNCKILQFKTNRLQVLIEGSCGSGMIILYDVKEETLYFDYALEIIKRLRIENEKPWEEQKTVTIKISKENILDDKTIKAIHSRQLKLWTNQSLLFAKDGYKNIDKLFRMESSNADSLSIIENTGLDLFKKGEINILKYHLENLEKKDLKKPRVSFVAAITYVELGEIIEANYFFHYAEKDKTTLSDEEKDIYNLQYYKCKFFEGKYSLKELKGVLESFRSEASLSSIKDIIEINLLSIKVIEAVGSPVFSDDLLVEINDQIDKVLSKNLLIADYIKLLYLTEILSTLYTRKLMEALVDAKIGEETGIKLPFDLRSKLNKELTNTNGRIIKLIEFIANRDTVRDNSYAIILLKFFRAKHYFGTCYSYFNARINWDNKKGAEEIINHAINDLISCYNYFIGNSHAPMAYRSIVYINELYILAENWLKKAPVSTIDKNKINVILEQFQEQDFHTENLSMVRNSLDMQRKLFEEKISPFELMEESDIQNIALGQLKRLNLPEDRLVNVENEIRDLYLFHKTFKGEYTIYSDQYDLTPTSFVKQSHFTVTEKGKSTVIIEGHDINEIISFLKIRKG</sequence>